<protein>
    <submittedName>
        <fullName evidence="8">Sensor domain-containing diguanylate cyclase</fullName>
        <ecNumber evidence="8">2.7.7.65</ecNumber>
    </submittedName>
</protein>
<keyword evidence="9" id="KW-1185">Reference proteome</keyword>
<keyword evidence="2" id="KW-1003">Cell membrane</keyword>
<evidence type="ECO:0000313" key="9">
    <source>
        <dbReference type="Proteomes" id="UP001172743"/>
    </source>
</evidence>
<dbReference type="Pfam" id="PF02743">
    <property type="entry name" value="dCache_1"/>
    <property type="match status" value="1"/>
</dbReference>
<dbReference type="Proteomes" id="UP001172743">
    <property type="component" value="Unassembled WGS sequence"/>
</dbReference>
<proteinExistence type="predicted"/>
<feature type="transmembrane region" description="Helical" evidence="6">
    <location>
        <begin position="287"/>
        <end position="306"/>
    </location>
</feature>
<dbReference type="InterPro" id="IPR043128">
    <property type="entry name" value="Rev_trsase/Diguanyl_cyclase"/>
</dbReference>
<evidence type="ECO:0000256" key="2">
    <source>
        <dbReference type="ARBA" id="ARBA00022475"/>
    </source>
</evidence>
<evidence type="ECO:0000256" key="1">
    <source>
        <dbReference type="ARBA" id="ARBA00004651"/>
    </source>
</evidence>
<dbReference type="InterPro" id="IPR029787">
    <property type="entry name" value="Nucleotide_cyclase"/>
</dbReference>
<dbReference type="InterPro" id="IPR033479">
    <property type="entry name" value="dCache_1"/>
</dbReference>
<organism evidence="8 9">
    <name type="scientific">Ureibacillus aquaedulcis</name>
    <dbReference type="NCBI Taxonomy" id="3058421"/>
    <lineage>
        <taxon>Bacteria</taxon>
        <taxon>Bacillati</taxon>
        <taxon>Bacillota</taxon>
        <taxon>Bacilli</taxon>
        <taxon>Bacillales</taxon>
        <taxon>Caryophanaceae</taxon>
        <taxon>Ureibacillus</taxon>
    </lineage>
</organism>
<dbReference type="Gene3D" id="3.30.450.20">
    <property type="entry name" value="PAS domain"/>
    <property type="match status" value="1"/>
</dbReference>
<comment type="subcellular location">
    <subcellularLocation>
        <location evidence="1">Cell membrane</location>
        <topology evidence="1">Multi-pass membrane protein</topology>
    </subcellularLocation>
</comment>
<evidence type="ECO:0000256" key="6">
    <source>
        <dbReference type="SAM" id="Phobius"/>
    </source>
</evidence>
<dbReference type="NCBIfam" id="TIGR00254">
    <property type="entry name" value="GGDEF"/>
    <property type="match status" value="1"/>
</dbReference>
<accession>A0ABT8GP82</accession>
<keyword evidence="4 6" id="KW-1133">Transmembrane helix</keyword>
<keyword evidence="8" id="KW-0808">Transferase</keyword>
<dbReference type="EC" id="2.7.7.65" evidence="8"/>
<sequence>MRILSNRKFKLTTLLMTLIIASVLSTTFILLFATYQHEKSSLTHTYLTLNSSKSEKLSKSVNSLFKSMRISLQETTEFLSNHPHLTDEEIQEHLELLRNNSRYFNSLAWVDETGLVRDIAPLRVGLKGDYITGITKEVVDAKKPMLTSPYTAPTGRMLVLMSEPLYDREGNYKGIIGGSIYLQEKNVLNEILGNDIVDQNGSYYYVIGPNGVLLFHPDTNRIGEDIKDTPIKKKLALGQSGMERVTNSRGVEMLAAYSYTSEIGWLVVQQTPVSYVDGLLEEHILKLLWIFLFPFIILLIVSLGFARKLAKPFIDLADIVSQFGADKQIQPPVFNSHWNREADLLTKSLIIAIDAVENNNTLLKEEAMTDALTGLPNRKKLTEAISYLADEGQLFSLVAIDIDRFKLVNDTYGHQMGDEVLKFLARTVQSKIGTGDGFFRLGGEEFILLLPNAKCSEAYSISEIIRTTIANTISPFGNPITISLGVAEFPHHSDSLEDLFIFADKALYQSKENGRNQTTLWGKD</sequence>
<evidence type="ECO:0000256" key="5">
    <source>
        <dbReference type="ARBA" id="ARBA00023136"/>
    </source>
</evidence>
<feature type="transmembrane region" description="Helical" evidence="6">
    <location>
        <begin position="12"/>
        <end position="35"/>
    </location>
</feature>
<dbReference type="PROSITE" id="PS50887">
    <property type="entry name" value="GGDEF"/>
    <property type="match status" value="1"/>
</dbReference>
<dbReference type="InterPro" id="IPR029151">
    <property type="entry name" value="Sensor-like_sf"/>
</dbReference>
<feature type="domain" description="GGDEF" evidence="7">
    <location>
        <begin position="393"/>
        <end position="523"/>
    </location>
</feature>
<dbReference type="RefSeq" id="WP_301137514.1">
    <property type="nucleotide sequence ID" value="NZ_JAUHTQ010000003.1"/>
</dbReference>
<dbReference type="CDD" id="cd12912">
    <property type="entry name" value="PDC2_MCP_like"/>
    <property type="match status" value="1"/>
</dbReference>
<dbReference type="PANTHER" id="PTHR45138">
    <property type="entry name" value="REGULATORY COMPONENTS OF SENSORY TRANSDUCTION SYSTEM"/>
    <property type="match status" value="1"/>
</dbReference>
<keyword evidence="8" id="KW-0548">Nucleotidyltransferase</keyword>
<name>A0ABT8GP82_9BACL</name>
<keyword evidence="3 6" id="KW-0812">Transmembrane</keyword>
<evidence type="ECO:0000256" key="4">
    <source>
        <dbReference type="ARBA" id="ARBA00022989"/>
    </source>
</evidence>
<dbReference type="EMBL" id="JAUHTQ010000003">
    <property type="protein sequence ID" value="MDN4493227.1"/>
    <property type="molecule type" value="Genomic_DNA"/>
</dbReference>
<keyword evidence="5 6" id="KW-0472">Membrane</keyword>
<gene>
    <name evidence="8" type="ORF">QYB95_06705</name>
</gene>
<reference evidence="8" key="1">
    <citation type="submission" date="2023-07" db="EMBL/GenBank/DDBJ databases">
        <title>Ureibacillus sp. isolated from freshwater well.</title>
        <authorList>
            <person name="Kirdat K."/>
            <person name="Bhatt A."/>
            <person name="Teware R."/>
            <person name="Bhavsar Y."/>
            <person name="Yadav A."/>
        </authorList>
    </citation>
    <scope>NUCLEOTIDE SEQUENCE</scope>
    <source>
        <strain evidence="8">BA0131</strain>
    </source>
</reference>
<dbReference type="SMART" id="SM00267">
    <property type="entry name" value="GGDEF"/>
    <property type="match status" value="1"/>
</dbReference>
<dbReference type="SUPFAM" id="SSF55073">
    <property type="entry name" value="Nucleotide cyclase"/>
    <property type="match status" value="1"/>
</dbReference>
<dbReference type="Pfam" id="PF00990">
    <property type="entry name" value="GGDEF"/>
    <property type="match status" value="1"/>
</dbReference>
<dbReference type="PANTHER" id="PTHR45138:SF9">
    <property type="entry name" value="DIGUANYLATE CYCLASE DGCM-RELATED"/>
    <property type="match status" value="1"/>
</dbReference>
<dbReference type="SUPFAM" id="SSF103190">
    <property type="entry name" value="Sensory domain-like"/>
    <property type="match status" value="1"/>
</dbReference>
<evidence type="ECO:0000256" key="3">
    <source>
        <dbReference type="ARBA" id="ARBA00022692"/>
    </source>
</evidence>
<evidence type="ECO:0000259" key="7">
    <source>
        <dbReference type="PROSITE" id="PS50887"/>
    </source>
</evidence>
<comment type="caution">
    <text evidence="8">The sequence shown here is derived from an EMBL/GenBank/DDBJ whole genome shotgun (WGS) entry which is preliminary data.</text>
</comment>
<dbReference type="CDD" id="cd01949">
    <property type="entry name" value="GGDEF"/>
    <property type="match status" value="1"/>
</dbReference>
<evidence type="ECO:0000313" key="8">
    <source>
        <dbReference type="EMBL" id="MDN4493227.1"/>
    </source>
</evidence>
<dbReference type="InterPro" id="IPR050469">
    <property type="entry name" value="Diguanylate_Cyclase"/>
</dbReference>
<dbReference type="InterPro" id="IPR000160">
    <property type="entry name" value="GGDEF_dom"/>
</dbReference>
<dbReference type="Gene3D" id="3.30.70.270">
    <property type="match status" value="1"/>
</dbReference>
<dbReference type="CDD" id="cd18773">
    <property type="entry name" value="PDC1_HK_sensor"/>
    <property type="match status" value="1"/>
</dbReference>
<dbReference type="GO" id="GO:0052621">
    <property type="term" value="F:diguanylate cyclase activity"/>
    <property type="evidence" value="ECO:0007669"/>
    <property type="project" value="UniProtKB-EC"/>
</dbReference>